<comment type="caution">
    <text evidence="1">The sequence shown here is derived from an EMBL/GenBank/DDBJ whole genome shotgun (WGS) entry which is preliminary data.</text>
</comment>
<keyword evidence="2" id="KW-1185">Reference proteome</keyword>
<dbReference type="GO" id="GO:0006355">
    <property type="term" value="P:regulation of DNA-templated transcription"/>
    <property type="evidence" value="ECO:0007669"/>
    <property type="project" value="InterPro"/>
</dbReference>
<dbReference type="Proteomes" id="UP000246352">
    <property type="component" value="Unassembled WGS sequence"/>
</dbReference>
<dbReference type="OrthoDB" id="5497412at2"/>
<evidence type="ECO:0008006" key="3">
    <source>
        <dbReference type="Google" id="ProtNLM"/>
    </source>
</evidence>
<dbReference type="InterPro" id="IPR036388">
    <property type="entry name" value="WH-like_DNA-bd_sf"/>
</dbReference>
<protein>
    <recommendedName>
        <fullName evidence="3">DNA-binding CsgD family transcriptional regulator</fullName>
    </recommendedName>
</protein>
<dbReference type="EMBL" id="QGTR01000002">
    <property type="protein sequence ID" value="PWW01458.1"/>
    <property type="molecule type" value="Genomic_DNA"/>
</dbReference>
<reference evidence="1 2" key="1">
    <citation type="submission" date="2018-05" db="EMBL/GenBank/DDBJ databases">
        <title>Genomic Encyclopedia of Type Strains, Phase IV (KMG-IV): sequencing the most valuable type-strain genomes for metagenomic binning, comparative biology and taxonomic classification.</title>
        <authorList>
            <person name="Goeker M."/>
        </authorList>
    </citation>
    <scope>NUCLEOTIDE SEQUENCE [LARGE SCALE GENOMIC DNA]</scope>
    <source>
        <strain evidence="1 2">DSM 16791</strain>
    </source>
</reference>
<evidence type="ECO:0000313" key="1">
    <source>
        <dbReference type="EMBL" id="PWW01458.1"/>
    </source>
</evidence>
<accession>A0A317PN26</accession>
<dbReference type="Gene3D" id="1.10.10.10">
    <property type="entry name" value="Winged helix-like DNA-binding domain superfamily/Winged helix DNA-binding domain"/>
    <property type="match status" value="1"/>
</dbReference>
<dbReference type="SUPFAM" id="SSF46894">
    <property type="entry name" value="C-terminal effector domain of the bipartite response regulators"/>
    <property type="match status" value="1"/>
</dbReference>
<dbReference type="InterPro" id="IPR016032">
    <property type="entry name" value="Sig_transdc_resp-reg_C-effctor"/>
</dbReference>
<gene>
    <name evidence="1" type="ORF">DFR52_102120</name>
</gene>
<dbReference type="GO" id="GO:0003677">
    <property type="term" value="F:DNA binding"/>
    <property type="evidence" value="ECO:0007669"/>
    <property type="project" value="InterPro"/>
</dbReference>
<sequence length="379" mass="42249">MDGTDRLIRMVYESALEPESWSDTAAAIGDHLGAGPIHLMLSSLETGRDYVSLLARGNPDFATEYLADYAPIDFRVPRVMAHQPGVYIDERSYVSREEARVSPIHQEYLLRQEIYNISGANLSHDGCIGWFGVSTLGPSHDFDARQRRFLELLSRHVFTAIKLTRRHLDLGLAGDLARQSLDMLNAAVAIIANNRVLDGNAAFGELLKERFLLLSNGALSCADPAQAESLTRFIARRVTSGEGGSLVLRHHAKGVTYLLQCQDLFSRIPGQRRHDGHRTVTILELGFAADPGIDEVMDFGRAYEISRAEAEVLQAVLSSRPLGAIAEARGVRLDTVQKQLKSAMRKTELNSQKKIFQAFERYRLMRHRPAVQSRRAAQD</sequence>
<evidence type="ECO:0000313" key="2">
    <source>
        <dbReference type="Proteomes" id="UP000246352"/>
    </source>
</evidence>
<proteinExistence type="predicted"/>
<dbReference type="AlphaFoldDB" id="A0A317PN26"/>
<organism evidence="1 2">
    <name type="scientific">Hoeflea marina</name>
    <dbReference type="NCBI Taxonomy" id="274592"/>
    <lineage>
        <taxon>Bacteria</taxon>
        <taxon>Pseudomonadati</taxon>
        <taxon>Pseudomonadota</taxon>
        <taxon>Alphaproteobacteria</taxon>
        <taxon>Hyphomicrobiales</taxon>
        <taxon>Rhizobiaceae</taxon>
        <taxon>Hoeflea</taxon>
    </lineage>
</organism>
<name>A0A317PN26_9HYPH</name>